<feature type="compositionally biased region" description="Basic and acidic residues" evidence="2">
    <location>
        <begin position="1"/>
        <end position="13"/>
    </location>
</feature>
<feature type="compositionally biased region" description="Basic and acidic residues" evidence="2">
    <location>
        <begin position="23"/>
        <end position="34"/>
    </location>
</feature>
<comment type="similarity">
    <text evidence="1">Belongs to the UPF0337 (CsbD) family.</text>
</comment>
<dbReference type="Pfam" id="PF05532">
    <property type="entry name" value="CsbD"/>
    <property type="match status" value="1"/>
</dbReference>
<proteinExistence type="inferred from homology"/>
<dbReference type="InterPro" id="IPR008462">
    <property type="entry name" value="CsbD"/>
</dbReference>
<dbReference type="SUPFAM" id="SSF69047">
    <property type="entry name" value="Hypothetical protein YjbJ"/>
    <property type="match status" value="1"/>
</dbReference>
<protein>
    <submittedName>
        <fullName evidence="3">Uncharacterized protein</fullName>
    </submittedName>
</protein>
<dbReference type="RefSeq" id="WP_069599397.1">
    <property type="nucleotide sequence ID" value="NZ_CP017150.1"/>
</dbReference>
<dbReference type="OrthoDB" id="9921672at2"/>
<reference evidence="4" key="1">
    <citation type="submission" date="2016-09" db="EMBL/GenBank/DDBJ databases">
        <title>Complete Genome Sequence of Brevibacterium linens SMQ-1335.</title>
        <authorList>
            <person name="de Melo A.G."/>
            <person name="Labrie S.J."/>
            <person name="Dumaresq J."/>
            <person name="Roberts R.J."/>
            <person name="Tremblay D.M."/>
            <person name="Moineau S."/>
        </authorList>
    </citation>
    <scope>NUCLEOTIDE SEQUENCE [LARGE SCALE GENOMIC DNA]</scope>
    <source>
        <strain evidence="4">SMQ-1335</strain>
    </source>
</reference>
<evidence type="ECO:0000313" key="3">
    <source>
        <dbReference type="EMBL" id="AOP52225.1"/>
    </source>
</evidence>
<organism evidence="3 4">
    <name type="scientific">Brevibacterium aurantiacum</name>
    <dbReference type="NCBI Taxonomy" id="273384"/>
    <lineage>
        <taxon>Bacteria</taxon>
        <taxon>Bacillati</taxon>
        <taxon>Actinomycetota</taxon>
        <taxon>Actinomycetes</taxon>
        <taxon>Micrococcales</taxon>
        <taxon>Brevibacteriaceae</taxon>
        <taxon>Brevibacterium</taxon>
    </lineage>
</organism>
<dbReference type="Gene3D" id="1.10.1470.10">
    <property type="entry name" value="YjbJ"/>
    <property type="match status" value="1"/>
</dbReference>
<dbReference type="Proteomes" id="UP000094793">
    <property type="component" value="Chromosome"/>
</dbReference>
<dbReference type="PATRIC" id="fig|1703.10.peg.526"/>
<evidence type="ECO:0000256" key="1">
    <source>
        <dbReference type="ARBA" id="ARBA00009129"/>
    </source>
</evidence>
<name>A0A1D7VZN7_BREAU</name>
<sequence length="65" mass="6748">MNENSHKAEEIKGKAKTAAGKATGDKSLEAEGKTDVVQAEGKQAGDDVKNTTRGVADSLKNGPKH</sequence>
<gene>
    <name evidence="3" type="ORF">BLSMQ_0511</name>
</gene>
<dbReference type="AlphaFoldDB" id="A0A1D7VZN7"/>
<dbReference type="InterPro" id="IPR036629">
    <property type="entry name" value="YjbJ_sf"/>
</dbReference>
<accession>A0A1D7VZN7</accession>
<evidence type="ECO:0000313" key="4">
    <source>
        <dbReference type="Proteomes" id="UP000094793"/>
    </source>
</evidence>
<dbReference type="KEGG" id="blin:BLSMQ_0511"/>
<feature type="region of interest" description="Disordered" evidence="2">
    <location>
        <begin position="1"/>
        <end position="65"/>
    </location>
</feature>
<dbReference type="EMBL" id="CP017150">
    <property type="protein sequence ID" value="AOP52225.1"/>
    <property type="molecule type" value="Genomic_DNA"/>
</dbReference>
<evidence type="ECO:0000256" key="2">
    <source>
        <dbReference type="SAM" id="MobiDB-lite"/>
    </source>
</evidence>